<dbReference type="PANTHER" id="PTHR35400:SF3">
    <property type="entry name" value="SLL1072 PROTEIN"/>
    <property type="match status" value="1"/>
</dbReference>
<dbReference type="Proteomes" id="UP001500305">
    <property type="component" value="Unassembled WGS sequence"/>
</dbReference>
<dbReference type="Gene3D" id="3.90.1570.10">
    <property type="entry name" value="tt1808, chain A"/>
    <property type="match status" value="1"/>
</dbReference>
<dbReference type="Pfam" id="PF05685">
    <property type="entry name" value="Uma2"/>
    <property type="match status" value="1"/>
</dbReference>
<dbReference type="InterPro" id="IPR011335">
    <property type="entry name" value="Restrct_endonuc-II-like"/>
</dbReference>
<evidence type="ECO:0000259" key="1">
    <source>
        <dbReference type="Pfam" id="PF05685"/>
    </source>
</evidence>
<dbReference type="InterPro" id="IPR008538">
    <property type="entry name" value="Uma2"/>
</dbReference>
<proteinExistence type="predicted"/>
<dbReference type="RefSeq" id="WP_344639533.1">
    <property type="nucleotide sequence ID" value="NZ_BAAATR010000033.1"/>
</dbReference>
<reference evidence="3" key="1">
    <citation type="journal article" date="2019" name="Int. J. Syst. Evol. Microbiol.">
        <title>The Global Catalogue of Microorganisms (GCM) 10K type strain sequencing project: providing services to taxonomists for standard genome sequencing and annotation.</title>
        <authorList>
            <consortium name="The Broad Institute Genomics Platform"/>
            <consortium name="The Broad Institute Genome Sequencing Center for Infectious Disease"/>
            <person name="Wu L."/>
            <person name="Ma J."/>
        </authorList>
    </citation>
    <scope>NUCLEOTIDE SEQUENCE [LARGE SCALE GENOMIC DNA]</scope>
    <source>
        <strain evidence="3">JCM 7356</strain>
    </source>
</reference>
<accession>A0ABP5RL90</accession>
<comment type="caution">
    <text evidence="2">The sequence shown here is derived from an EMBL/GenBank/DDBJ whole genome shotgun (WGS) entry which is preliminary data.</text>
</comment>
<dbReference type="EMBL" id="BAAATR010000033">
    <property type="protein sequence ID" value="GAA2266000.1"/>
    <property type="molecule type" value="Genomic_DNA"/>
</dbReference>
<dbReference type="InterPro" id="IPR012296">
    <property type="entry name" value="Nuclease_put_TT1808"/>
</dbReference>
<evidence type="ECO:0000313" key="2">
    <source>
        <dbReference type="EMBL" id="GAA2266000.1"/>
    </source>
</evidence>
<gene>
    <name evidence="2" type="ORF">GCM10010430_58730</name>
</gene>
<sequence>MSTAPATPGDYSRVPDPERALKYAVQHIAGDRAEIVEGVITPMSPSWAHENATDLIREQIGPRMRELGLRAGSGNLDLPGSENWYIPDMAVVPAELAKTEGALLPDQTVLVVEVTSPSNSDTDRTVKRRRYAQYGAPLYLLVDRQENSCTLFSQPARLGYTRVEGPHPFGIPVRLPEPFDLDLDTSDF</sequence>
<evidence type="ECO:0000313" key="3">
    <source>
        <dbReference type="Proteomes" id="UP001500305"/>
    </source>
</evidence>
<organism evidence="2 3">
    <name type="scientific">Kitasatospora cystarginea</name>
    <dbReference type="NCBI Taxonomy" id="58350"/>
    <lineage>
        <taxon>Bacteria</taxon>
        <taxon>Bacillati</taxon>
        <taxon>Actinomycetota</taxon>
        <taxon>Actinomycetes</taxon>
        <taxon>Kitasatosporales</taxon>
        <taxon>Streptomycetaceae</taxon>
        <taxon>Kitasatospora</taxon>
    </lineage>
</organism>
<dbReference type="SUPFAM" id="SSF52980">
    <property type="entry name" value="Restriction endonuclease-like"/>
    <property type="match status" value="1"/>
</dbReference>
<keyword evidence="3" id="KW-1185">Reference proteome</keyword>
<name>A0ABP5RL90_9ACTN</name>
<dbReference type="CDD" id="cd06260">
    <property type="entry name" value="DUF820-like"/>
    <property type="match status" value="1"/>
</dbReference>
<feature type="domain" description="Putative restriction endonuclease" evidence="1">
    <location>
        <begin position="30"/>
        <end position="179"/>
    </location>
</feature>
<protein>
    <recommendedName>
        <fullName evidence="1">Putative restriction endonuclease domain-containing protein</fullName>
    </recommendedName>
</protein>
<dbReference type="PANTHER" id="PTHR35400">
    <property type="entry name" value="SLR1083 PROTEIN"/>
    <property type="match status" value="1"/>
</dbReference>